<evidence type="ECO:0000313" key="7">
    <source>
        <dbReference type="Proteomes" id="UP000030687"/>
    </source>
</evidence>
<dbReference type="FunFam" id="3.40.50.2000:FF:000056">
    <property type="entry name" value="Glycosyltransferase"/>
    <property type="match status" value="1"/>
</dbReference>
<dbReference type="Gene3D" id="3.40.50.2000">
    <property type="entry name" value="Glycogen Phosphorylase B"/>
    <property type="match status" value="2"/>
</dbReference>
<dbReference type="PANTHER" id="PTHR48048">
    <property type="entry name" value="GLYCOSYLTRANSFERASE"/>
    <property type="match status" value="1"/>
</dbReference>
<dbReference type="Pfam" id="PF00201">
    <property type="entry name" value="UDPGT"/>
    <property type="match status" value="1"/>
</dbReference>
<dbReference type="eggNOG" id="KOG1192">
    <property type="taxonomic scope" value="Eukaryota"/>
</dbReference>
<evidence type="ECO:0000256" key="4">
    <source>
        <dbReference type="RuleBase" id="RU003718"/>
    </source>
</evidence>
<proteinExistence type="inferred from homology"/>
<dbReference type="OMA" id="HEQNGEV"/>
<keyword evidence="7" id="KW-1185">Reference proteome</keyword>
<keyword evidence="3 4" id="KW-0808">Transferase</keyword>
<dbReference type="InterPro" id="IPR050481">
    <property type="entry name" value="UDP-glycosyltransf_plant"/>
</dbReference>
<dbReference type="Gramene" id="ESR42047">
    <property type="protein sequence ID" value="ESR42047"/>
    <property type="gene ID" value="CICLE_v10011659mg"/>
</dbReference>
<dbReference type="FunCoup" id="V4SMY5">
    <property type="interactions" value="760"/>
</dbReference>
<dbReference type="KEGG" id="cic:CICLE_v10011659mg"/>
<dbReference type="InParanoid" id="V4SMY5"/>
<dbReference type="PROSITE" id="PS00375">
    <property type="entry name" value="UDPGT"/>
    <property type="match status" value="1"/>
</dbReference>
<dbReference type="InterPro" id="IPR002213">
    <property type="entry name" value="UDP_glucos_trans"/>
</dbReference>
<dbReference type="Proteomes" id="UP000030687">
    <property type="component" value="Unassembled WGS sequence"/>
</dbReference>
<dbReference type="SUPFAM" id="SSF53756">
    <property type="entry name" value="UDP-Glycosyltransferase/glycogen phosphorylase"/>
    <property type="match status" value="1"/>
</dbReference>
<dbReference type="SMR" id="V4SMY5"/>
<evidence type="ECO:0000313" key="6">
    <source>
        <dbReference type="EMBL" id="ESR42047.1"/>
    </source>
</evidence>
<evidence type="ECO:0000256" key="1">
    <source>
        <dbReference type="ARBA" id="ARBA00009995"/>
    </source>
</evidence>
<accession>V4SMY5</accession>
<dbReference type="EMBL" id="KI536861">
    <property type="protein sequence ID" value="ESR42047.1"/>
    <property type="molecule type" value="Genomic_DNA"/>
</dbReference>
<dbReference type="FunFam" id="3.40.50.2000:FF:000080">
    <property type="entry name" value="Glycosyltransferase"/>
    <property type="match status" value="1"/>
</dbReference>
<sequence>MKKAELIFVPSPGIGHLVSTLEFAKHLTDRDDRISVTLLSMKLAVAPWVDAYAKSLTDSQPRICIIDLPPVDPPLPDVLKKSPEYFLSLVVESHLPNVKNIVSSRANSGSLQVTGLVLDFFCVSMVDIAKELSLPSYIFLTSNLGFLGLMLYLPTRQDRISTVFESSDHELLIPGITSPVPVCVLPSCLFNKDGGHATLVKLAQRFKDVDGIIVNTFHELEPYAVNAFSGDLNPPLYTVGPVLHLKSQPNPDLDEAQYQKIFQWLDDLAESSVVFLCFGSSGSFDVAQVKEIAIGLERSGYNFLWSLRVSCPKDEASAHRYVTNNGVFPEGFLERIKGRGMICGWVPQVEILAHKAIGGFVSHCGWNSILESLWYGVPIATWPIYAEQQLNAFRMVKEQGLALDLRLDYRVGSDLVMACDIESAVRCLMDGESKIRKKGKEMAEISRKSLMEGGSSFNSIGQFVSLNF</sequence>
<dbReference type="InterPro" id="IPR035595">
    <property type="entry name" value="UDP_glycos_trans_CS"/>
</dbReference>
<evidence type="ECO:0000256" key="3">
    <source>
        <dbReference type="ARBA" id="ARBA00022679"/>
    </source>
</evidence>
<dbReference type="OrthoDB" id="5835829at2759"/>
<gene>
    <name evidence="6" type="ORF">CICLE_v10011659mg</name>
</gene>
<comment type="similarity">
    <text evidence="1 4">Belongs to the UDP-glycosyltransferase family.</text>
</comment>
<evidence type="ECO:0000256" key="2">
    <source>
        <dbReference type="ARBA" id="ARBA00022676"/>
    </source>
</evidence>
<dbReference type="GO" id="GO:0035251">
    <property type="term" value="F:UDP-glucosyltransferase activity"/>
    <property type="evidence" value="ECO:0007669"/>
    <property type="project" value="InterPro"/>
</dbReference>
<protein>
    <recommendedName>
        <fullName evidence="5">Glycosyltransferase</fullName>
        <ecNumber evidence="5">2.4.1.-</ecNumber>
    </recommendedName>
</protein>
<evidence type="ECO:0000256" key="5">
    <source>
        <dbReference type="RuleBase" id="RU362057"/>
    </source>
</evidence>
<dbReference type="AlphaFoldDB" id="V4SMY5"/>
<organism evidence="6 7">
    <name type="scientific">Citrus clementina</name>
    <name type="common">Clementine</name>
    <name type="synonym">Citrus deliciosa x Citrus sinensis</name>
    <dbReference type="NCBI Taxonomy" id="85681"/>
    <lineage>
        <taxon>Eukaryota</taxon>
        <taxon>Viridiplantae</taxon>
        <taxon>Streptophyta</taxon>
        <taxon>Embryophyta</taxon>
        <taxon>Tracheophyta</taxon>
        <taxon>Spermatophyta</taxon>
        <taxon>Magnoliopsida</taxon>
        <taxon>eudicotyledons</taxon>
        <taxon>Gunneridae</taxon>
        <taxon>Pentapetalae</taxon>
        <taxon>rosids</taxon>
        <taxon>malvids</taxon>
        <taxon>Sapindales</taxon>
        <taxon>Rutaceae</taxon>
        <taxon>Aurantioideae</taxon>
        <taxon>Citrus</taxon>
    </lineage>
</organism>
<name>V4SMY5_CITCL</name>
<reference evidence="6 7" key="1">
    <citation type="submission" date="2013-10" db="EMBL/GenBank/DDBJ databases">
        <authorList>
            <consortium name="International Citrus Genome Consortium"/>
            <person name="Jenkins J."/>
            <person name="Schmutz J."/>
            <person name="Prochnik S."/>
            <person name="Rokhsar D."/>
            <person name="Gmitter F."/>
            <person name="Ollitrault P."/>
            <person name="Machado M."/>
            <person name="Talon M."/>
            <person name="Wincker P."/>
            <person name="Jaillon O."/>
            <person name="Morgante M."/>
        </authorList>
    </citation>
    <scope>NUCLEOTIDE SEQUENCE</scope>
    <source>
        <strain evidence="7">cv. Clemenules</strain>
    </source>
</reference>
<dbReference type="CDD" id="cd03784">
    <property type="entry name" value="GT1_Gtf-like"/>
    <property type="match status" value="1"/>
</dbReference>
<dbReference type="EC" id="2.4.1.-" evidence="5"/>
<dbReference type="PANTHER" id="PTHR48048:SF94">
    <property type="entry name" value="GLYCOSYLTRANSFERASE"/>
    <property type="match status" value="1"/>
</dbReference>
<keyword evidence="2 4" id="KW-0328">Glycosyltransferase</keyword>